<dbReference type="PRINTS" id="PR01021">
    <property type="entry name" value="OMPADOMAIN"/>
</dbReference>
<dbReference type="SUPFAM" id="SSF103088">
    <property type="entry name" value="OmpA-like"/>
    <property type="match status" value="1"/>
</dbReference>
<gene>
    <name evidence="6" type="primary">pal</name>
    <name evidence="11" type="ORF">SAMN02745108_01178</name>
    <name evidence="10" type="ORF">SAMN05720469_11017</name>
</gene>
<dbReference type="InterPro" id="IPR050330">
    <property type="entry name" value="Bact_OuterMem_StrucFunc"/>
</dbReference>
<dbReference type="Proteomes" id="UP000190449">
    <property type="component" value="Unassembled WGS sequence"/>
</dbReference>
<accession>A0A1T4M8Y7</accession>
<dbReference type="GO" id="GO:0009279">
    <property type="term" value="C:cell outer membrane"/>
    <property type="evidence" value="ECO:0007669"/>
    <property type="project" value="UniProtKB-SubCell"/>
</dbReference>
<proteinExistence type="inferred from homology"/>
<evidence type="ECO:0000313" key="13">
    <source>
        <dbReference type="Proteomes" id="UP000190449"/>
    </source>
</evidence>
<dbReference type="PROSITE" id="PS51257">
    <property type="entry name" value="PROKAR_LIPOPROTEIN"/>
    <property type="match status" value="1"/>
</dbReference>
<accession>A0A1M6TIL4</accession>
<organism evidence="10 12">
    <name type="scientific">Fibrobacter intestinalis</name>
    <dbReference type="NCBI Taxonomy" id="28122"/>
    <lineage>
        <taxon>Bacteria</taxon>
        <taxon>Pseudomonadati</taxon>
        <taxon>Fibrobacterota</taxon>
        <taxon>Fibrobacteria</taxon>
        <taxon>Fibrobacterales</taxon>
        <taxon>Fibrobacteraceae</taxon>
        <taxon>Fibrobacter</taxon>
    </lineage>
</organism>
<dbReference type="HAMAP" id="MF_02204">
    <property type="entry name" value="Pal"/>
    <property type="match status" value="1"/>
</dbReference>
<evidence type="ECO:0000256" key="3">
    <source>
        <dbReference type="ARBA" id="ARBA00023139"/>
    </source>
</evidence>
<dbReference type="Gene3D" id="3.30.1330.60">
    <property type="entry name" value="OmpA-like domain"/>
    <property type="match status" value="1"/>
</dbReference>
<dbReference type="AlphaFoldDB" id="A0A1M6TIL4"/>
<protein>
    <recommendedName>
        <fullName evidence="6">Peptidoglycan-associated lipoprotein</fullName>
        <shortName evidence="6">PAL</shortName>
    </recommendedName>
</protein>
<dbReference type="InterPro" id="IPR006665">
    <property type="entry name" value="OmpA-like"/>
</dbReference>
<dbReference type="STRING" id="28122.SAMN02745108_01178"/>
<feature type="domain" description="OmpA-like" evidence="9">
    <location>
        <begin position="78"/>
        <end position="195"/>
    </location>
</feature>
<dbReference type="EMBL" id="FRAW01000010">
    <property type="protein sequence ID" value="SHK56780.1"/>
    <property type="molecule type" value="Genomic_DNA"/>
</dbReference>
<evidence type="ECO:0000256" key="2">
    <source>
        <dbReference type="ARBA" id="ARBA00023136"/>
    </source>
</evidence>
<comment type="subcellular location">
    <subcellularLocation>
        <location evidence="6">Cell outer membrane</location>
        <topology evidence="6">Lipid-anchor</topology>
    </subcellularLocation>
</comment>
<keyword evidence="12" id="KW-1185">Reference proteome</keyword>
<dbReference type="RefSeq" id="WP_073303621.1">
    <property type="nucleotide sequence ID" value="NZ_FRAW01000010.1"/>
</dbReference>
<dbReference type="GO" id="GO:0051301">
    <property type="term" value="P:cell division"/>
    <property type="evidence" value="ECO:0007669"/>
    <property type="project" value="InterPro"/>
</dbReference>
<keyword evidence="4 6" id="KW-0998">Cell outer membrane</keyword>
<reference evidence="10" key="1">
    <citation type="submission" date="2016-11" db="EMBL/GenBank/DDBJ databases">
        <authorList>
            <person name="Jaros S."/>
            <person name="Januszkiewicz K."/>
            <person name="Wedrychowicz H."/>
        </authorList>
    </citation>
    <scope>NUCLEOTIDE SEQUENCE [LARGE SCALE GENOMIC DNA]</scope>
    <source>
        <strain evidence="10">UWOS</strain>
    </source>
</reference>
<comment type="similarity">
    <text evidence="6">Belongs to the Pal lipoprotein family.</text>
</comment>
<evidence type="ECO:0000256" key="7">
    <source>
        <dbReference type="SAM" id="Coils"/>
    </source>
</evidence>
<feature type="chain" id="PRO_5044562687" description="Peptidoglycan-associated lipoprotein" evidence="8">
    <location>
        <begin position="20"/>
        <end position="195"/>
    </location>
</feature>
<dbReference type="EMBL" id="FUWU01000016">
    <property type="protein sequence ID" value="SJZ63392.1"/>
    <property type="molecule type" value="Genomic_DNA"/>
</dbReference>
<evidence type="ECO:0000313" key="10">
    <source>
        <dbReference type="EMBL" id="SHK56780.1"/>
    </source>
</evidence>
<evidence type="ECO:0000256" key="6">
    <source>
        <dbReference type="HAMAP-Rule" id="MF_02204"/>
    </source>
</evidence>
<keyword evidence="5 6" id="KW-0449">Lipoprotein</keyword>
<dbReference type="InterPro" id="IPR006664">
    <property type="entry name" value="OMP_bac"/>
</dbReference>
<dbReference type="PROSITE" id="PS51123">
    <property type="entry name" value="OMPA_2"/>
    <property type="match status" value="1"/>
</dbReference>
<evidence type="ECO:0000256" key="4">
    <source>
        <dbReference type="ARBA" id="ARBA00023237"/>
    </source>
</evidence>
<reference evidence="11 13" key="3">
    <citation type="submission" date="2017-02" db="EMBL/GenBank/DDBJ databases">
        <authorList>
            <person name="Peterson S.W."/>
        </authorList>
    </citation>
    <scope>NUCLEOTIDE SEQUENCE [LARGE SCALE GENOMIC DNA]</scope>
    <source>
        <strain evidence="11 13">ATCC 43854</strain>
    </source>
</reference>
<name>A0A1M6TIL4_9BACT</name>
<evidence type="ECO:0000256" key="5">
    <source>
        <dbReference type="ARBA" id="ARBA00023288"/>
    </source>
</evidence>
<evidence type="ECO:0000256" key="8">
    <source>
        <dbReference type="SAM" id="SignalP"/>
    </source>
</evidence>
<evidence type="ECO:0000313" key="11">
    <source>
        <dbReference type="EMBL" id="SJZ63392.1"/>
    </source>
</evidence>
<evidence type="ECO:0000313" key="12">
    <source>
        <dbReference type="Proteomes" id="UP000184275"/>
    </source>
</evidence>
<keyword evidence="3 6" id="KW-0564">Palmitate</keyword>
<dbReference type="PANTHER" id="PTHR30329:SF21">
    <property type="entry name" value="LIPOPROTEIN YIAD-RELATED"/>
    <property type="match status" value="1"/>
</dbReference>
<feature type="coiled-coil region" evidence="7">
    <location>
        <begin position="48"/>
        <end position="87"/>
    </location>
</feature>
<evidence type="ECO:0000256" key="1">
    <source>
        <dbReference type="ARBA" id="ARBA00022729"/>
    </source>
</evidence>
<dbReference type="CDD" id="cd07185">
    <property type="entry name" value="OmpA_C-like"/>
    <property type="match status" value="1"/>
</dbReference>
<sequence>MKQFMMLALSAAAVFAVVACSKNKPPVNPVVKEEPAAVAASPNADSLAKAKADSIEKARLESERLEAERLEAERARVEKLFNELMSEDVYFDFDKSELTEKAKEILTQVGDILLKESRFVIVVEGHTDARGTEDYNMTLGSKRAMKVKEFLSAYGVGDDRMETVSYGKEKPKVAGQTEEAFAQNRRANFKVNIKK</sequence>
<keyword evidence="1 6" id="KW-0732">Signal</keyword>
<dbReference type="InterPro" id="IPR036737">
    <property type="entry name" value="OmpA-like_sf"/>
</dbReference>
<dbReference type="PANTHER" id="PTHR30329">
    <property type="entry name" value="STATOR ELEMENT OF FLAGELLAR MOTOR COMPLEX"/>
    <property type="match status" value="1"/>
</dbReference>
<reference evidence="12" key="2">
    <citation type="submission" date="2016-11" db="EMBL/GenBank/DDBJ databases">
        <authorList>
            <person name="Varghese N."/>
            <person name="Submissions S."/>
        </authorList>
    </citation>
    <scope>NUCLEOTIDE SEQUENCE [LARGE SCALE GENOMIC DNA]</scope>
    <source>
        <strain evidence="12">UWOS</strain>
    </source>
</reference>
<dbReference type="InterPro" id="IPR039001">
    <property type="entry name" value="Pal"/>
</dbReference>
<feature type="signal peptide" evidence="8">
    <location>
        <begin position="1"/>
        <end position="19"/>
    </location>
</feature>
<keyword evidence="2 6" id="KW-0472">Membrane</keyword>
<evidence type="ECO:0000259" key="9">
    <source>
        <dbReference type="PROSITE" id="PS51123"/>
    </source>
</evidence>
<dbReference type="Pfam" id="PF00691">
    <property type="entry name" value="OmpA"/>
    <property type="match status" value="1"/>
</dbReference>
<dbReference type="Proteomes" id="UP000184275">
    <property type="component" value="Unassembled WGS sequence"/>
</dbReference>
<keyword evidence="7" id="KW-0175">Coiled coil</keyword>